<evidence type="ECO:0000313" key="3">
    <source>
        <dbReference type="EMBL" id="KAK1648359.1"/>
    </source>
</evidence>
<accession>A0AAD8SAA9</accession>
<proteinExistence type="predicted"/>
<feature type="coiled-coil region" evidence="1">
    <location>
        <begin position="46"/>
        <end position="73"/>
    </location>
</feature>
<comment type="caution">
    <text evidence="3">The sequence shown here is derived from an EMBL/GenBank/DDBJ whole genome shotgun (WGS) entry which is preliminary data.</text>
</comment>
<dbReference type="EMBL" id="JAUUTY010000004">
    <property type="protein sequence ID" value="KAK1648359.1"/>
    <property type="molecule type" value="Genomic_DNA"/>
</dbReference>
<reference evidence="3" key="1">
    <citation type="submission" date="2023-07" db="EMBL/GenBank/DDBJ databases">
        <title>A chromosome-level genome assembly of Lolium multiflorum.</title>
        <authorList>
            <person name="Chen Y."/>
            <person name="Copetti D."/>
            <person name="Kolliker R."/>
            <person name="Studer B."/>
        </authorList>
    </citation>
    <scope>NUCLEOTIDE SEQUENCE</scope>
    <source>
        <strain evidence="3">02402/16</strain>
        <tissue evidence="3">Leaf</tissue>
    </source>
</reference>
<feature type="region of interest" description="Disordered" evidence="2">
    <location>
        <begin position="283"/>
        <end position="346"/>
    </location>
</feature>
<dbReference type="Proteomes" id="UP001231189">
    <property type="component" value="Unassembled WGS sequence"/>
</dbReference>
<evidence type="ECO:0000256" key="2">
    <source>
        <dbReference type="SAM" id="MobiDB-lite"/>
    </source>
</evidence>
<keyword evidence="4" id="KW-1185">Reference proteome</keyword>
<evidence type="ECO:0000313" key="4">
    <source>
        <dbReference type="Proteomes" id="UP001231189"/>
    </source>
</evidence>
<evidence type="ECO:0000256" key="1">
    <source>
        <dbReference type="SAM" id="Coils"/>
    </source>
</evidence>
<protein>
    <submittedName>
        <fullName evidence="3">Uncharacterized protein</fullName>
    </submittedName>
</protein>
<dbReference type="AlphaFoldDB" id="A0AAD8SAA9"/>
<keyword evidence="1" id="KW-0175">Coiled coil</keyword>
<organism evidence="3 4">
    <name type="scientific">Lolium multiflorum</name>
    <name type="common">Italian ryegrass</name>
    <name type="synonym">Lolium perenne subsp. multiflorum</name>
    <dbReference type="NCBI Taxonomy" id="4521"/>
    <lineage>
        <taxon>Eukaryota</taxon>
        <taxon>Viridiplantae</taxon>
        <taxon>Streptophyta</taxon>
        <taxon>Embryophyta</taxon>
        <taxon>Tracheophyta</taxon>
        <taxon>Spermatophyta</taxon>
        <taxon>Magnoliopsida</taxon>
        <taxon>Liliopsida</taxon>
        <taxon>Poales</taxon>
        <taxon>Poaceae</taxon>
        <taxon>BOP clade</taxon>
        <taxon>Pooideae</taxon>
        <taxon>Poodae</taxon>
        <taxon>Poeae</taxon>
        <taxon>Poeae Chloroplast Group 2 (Poeae type)</taxon>
        <taxon>Loliodinae</taxon>
        <taxon>Loliinae</taxon>
        <taxon>Lolium</taxon>
    </lineage>
</organism>
<sequence length="444" mass="49360">MMANAWGKADVESSEIQLHKKEINDFFDHLLDQRKRRVTLGLADDVQVGKERIAELEKQLAEAQNASTSLTTASSELENLCSAYKYLETKMAEADKKREWAEKQLSDKKFELLQKKSDFVQKRQVDSKTIQQLQKDVNGLQNYMTTAEKGWDLLNADIMEPLGFNEERRNQFPRDDLIRLAGDDCKVLISPCREICHNLNIKGSRTCDINQLIKRMDMFPELVVDLQASSSWGAASHVIGHVPGAGSGGYDTRIARQIPHTEFYDKVVLPADELLEAEYAKEREAEARPVGSSDEGQVTWTSSKDRSKDGATSPATGVEDDDEEEDATSSPAKEAEDETAHAEDGVEEMTRAKKDGRAHQAADAVERPVCAAVRTARNAYAVSGEGPQLLLRPLGAAVVVQRVRPGRHRPQLLLPSSRWCARPPRRAVVAVALHDPLLLLLLLG</sequence>
<name>A0AAD8SAA9_LOLMU</name>
<gene>
    <name evidence="3" type="ORF">QYE76_066164</name>
</gene>
<feature type="compositionally biased region" description="Acidic residues" evidence="2">
    <location>
        <begin position="318"/>
        <end position="327"/>
    </location>
</feature>